<dbReference type="InterPro" id="IPR051198">
    <property type="entry name" value="BchE-like"/>
</dbReference>
<dbReference type="SMART" id="SM00729">
    <property type="entry name" value="Elp3"/>
    <property type="match status" value="1"/>
</dbReference>
<evidence type="ECO:0000256" key="2">
    <source>
        <dbReference type="ARBA" id="ARBA00022691"/>
    </source>
</evidence>
<dbReference type="SFLD" id="SFLDG01082">
    <property type="entry name" value="B12-binding_domain_containing"/>
    <property type="match status" value="1"/>
</dbReference>
<dbReference type="InterPro" id="IPR058240">
    <property type="entry name" value="rSAM_sf"/>
</dbReference>
<keyword evidence="2" id="KW-0949">S-adenosyl-L-methionine</keyword>
<dbReference type="Gene3D" id="3.20.20.70">
    <property type="entry name" value="Aldolase class I"/>
    <property type="match status" value="1"/>
</dbReference>
<keyword evidence="3" id="KW-0479">Metal-binding</keyword>
<dbReference type="SFLD" id="SFLDS00029">
    <property type="entry name" value="Radical_SAM"/>
    <property type="match status" value="1"/>
</dbReference>
<dbReference type="GO" id="GO:0003824">
    <property type="term" value="F:catalytic activity"/>
    <property type="evidence" value="ECO:0007669"/>
    <property type="project" value="InterPro"/>
</dbReference>
<protein>
    <submittedName>
        <fullName evidence="7">HpnJ: hopanoid biosynthesis associated radical SAM protein HpnJ</fullName>
    </submittedName>
</protein>
<organism evidence="7 8">
    <name type="scientific">Sporomusa termitida</name>
    <dbReference type="NCBI Taxonomy" id="2377"/>
    <lineage>
        <taxon>Bacteria</taxon>
        <taxon>Bacillati</taxon>
        <taxon>Bacillota</taxon>
        <taxon>Negativicutes</taxon>
        <taxon>Selenomonadales</taxon>
        <taxon>Sporomusaceae</taxon>
        <taxon>Sporomusa</taxon>
    </lineage>
</organism>
<keyword evidence="4" id="KW-0408">Iron</keyword>
<dbReference type="Proteomes" id="UP000320776">
    <property type="component" value="Chromosome"/>
</dbReference>
<dbReference type="SUPFAM" id="SSF102114">
    <property type="entry name" value="Radical SAM enzymes"/>
    <property type="match status" value="1"/>
</dbReference>
<evidence type="ECO:0000256" key="4">
    <source>
        <dbReference type="ARBA" id="ARBA00023004"/>
    </source>
</evidence>
<dbReference type="GO" id="GO:0046872">
    <property type="term" value="F:metal ion binding"/>
    <property type="evidence" value="ECO:0007669"/>
    <property type="project" value="UniProtKB-KW"/>
</dbReference>
<name>A0A517DXU3_9FIRM</name>
<evidence type="ECO:0000256" key="1">
    <source>
        <dbReference type="ARBA" id="ARBA00001966"/>
    </source>
</evidence>
<proteinExistence type="predicted"/>
<evidence type="ECO:0000259" key="6">
    <source>
        <dbReference type="PROSITE" id="PS51918"/>
    </source>
</evidence>
<evidence type="ECO:0000313" key="8">
    <source>
        <dbReference type="Proteomes" id="UP000320776"/>
    </source>
</evidence>
<dbReference type="InterPro" id="IPR013785">
    <property type="entry name" value="Aldolase_TIM"/>
</dbReference>
<dbReference type="SFLD" id="SFLDG01095">
    <property type="entry name" value="Uncharacterised_Radical_SAM_Su"/>
    <property type="match status" value="1"/>
</dbReference>
<comment type="cofactor">
    <cofactor evidence="1">
        <name>[4Fe-4S] cluster</name>
        <dbReference type="ChEBI" id="CHEBI:49883"/>
    </cofactor>
</comment>
<dbReference type="KEGG" id="sted:SPTER_35890"/>
<dbReference type="InterPro" id="IPR006638">
    <property type="entry name" value="Elp3/MiaA/NifB-like_rSAM"/>
</dbReference>
<dbReference type="EMBL" id="CP036259">
    <property type="protein sequence ID" value="QDR82167.1"/>
    <property type="molecule type" value="Genomic_DNA"/>
</dbReference>
<dbReference type="PANTHER" id="PTHR43409">
    <property type="entry name" value="ANAEROBIC MAGNESIUM-PROTOPORPHYRIN IX MONOMETHYL ESTER CYCLASE-RELATED"/>
    <property type="match status" value="1"/>
</dbReference>
<dbReference type="InterPro" id="IPR007197">
    <property type="entry name" value="rSAM"/>
</dbReference>
<reference evidence="7 8" key="1">
    <citation type="submission" date="2019-02" db="EMBL/GenBank/DDBJ databases">
        <title>Closed genome of Sporomusa termitida DSM 4440.</title>
        <authorList>
            <person name="Poehlein A."/>
            <person name="Daniel R."/>
        </authorList>
    </citation>
    <scope>NUCLEOTIDE SEQUENCE [LARGE SCALE GENOMIC DNA]</scope>
    <source>
        <strain evidence="7 8">DSM 4440</strain>
    </source>
</reference>
<accession>A0A517DXU3</accession>
<dbReference type="GO" id="GO:0051536">
    <property type="term" value="F:iron-sulfur cluster binding"/>
    <property type="evidence" value="ECO:0007669"/>
    <property type="project" value="UniProtKB-KW"/>
</dbReference>
<gene>
    <name evidence="7" type="ORF">SPTER_35890</name>
</gene>
<dbReference type="AlphaFoldDB" id="A0A517DXU3"/>
<evidence type="ECO:0000313" key="7">
    <source>
        <dbReference type="EMBL" id="QDR82167.1"/>
    </source>
</evidence>
<keyword evidence="5" id="KW-0411">Iron-sulfur</keyword>
<dbReference type="PROSITE" id="PS51918">
    <property type="entry name" value="RADICAL_SAM"/>
    <property type="match status" value="1"/>
</dbReference>
<dbReference type="PANTHER" id="PTHR43409:SF4">
    <property type="entry name" value="RADICAL SAM SUPERFAMILY PROTEIN"/>
    <property type="match status" value="1"/>
</dbReference>
<sequence>MYFDQAEGNVFRPPSEAYSFILRVTIGCSHNACTYCNMYRSVKFRTRPLEEIMAQIQAAKPYALQIRRIFLADGNALVLATDKLLQVLAVLQQTFPRLQRVSCYAGPKDMLNKSPAELTALREAGLKLVYYGLESGDEVVLKDVNKGVTAAEAIMAGQRIVESGIKLSVMVIAGLGGQAGSARHAYHTAQAVNAIRPHMLSALTLMLYRGSQLLEQFECGKFVPLPPAAIMGELYQLISAIELPAASHCLFRSNHSSNHIAFAATLPKDKARLLADIKAAQSQLADVTEWDPYNNVE</sequence>
<feature type="domain" description="Radical SAM core" evidence="6">
    <location>
        <begin position="14"/>
        <end position="242"/>
    </location>
</feature>
<evidence type="ECO:0000256" key="5">
    <source>
        <dbReference type="ARBA" id="ARBA00023014"/>
    </source>
</evidence>
<dbReference type="CDD" id="cd01335">
    <property type="entry name" value="Radical_SAM"/>
    <property type="match status" value="1"/>
</dbReference>
<dbReference type="OrthoDB" id="9777636at2"/>
<keyword evidence="8" id="KW-1185">Reference proteome</keyword>
<dbReference type="Pfam" id="PF04055">
    <property type="entry name" value="Radical_SAM"/>
    <property type="match status" value="1"/>
</dbReference>
<evidence type="ECO:0000256" key="3">
    <source>
        <dbReference type="ARBA" id="ARBA00022723"/>
    </source>
</evidence>